<reference evidence="2 3" key="1">
    <citation type="submission" date="2023-07" db="EMBL/GenBank/DDBJ databases">
        <title>Protaetiibacter sp. nov WY-16 isolated from soil.</title>
        <authorList>
            <person name="Liu B."/>
            <person name="Wan Y."/>
        </authorList>
    </citation>
    <scope>NUCLEOTIDE SEQUENCE [LARGE SCALE GENOMIC DNA]</scope>
    <source>
        <strain evidence="2 3">WY-16</strain>
    </source>
</reference>
<gene>
    <name evidence="2" type="ORF">Q5716_01620</name>
</gene>
<evidence type="ECO:0008006" key="4">
    <source>
        <dbReference type="Google" id="ProtNLM"/>
    </source>
</evidence>
<keyword evidence="3" id="KW-1185">Reference proteome</keyword>
<dbReference type="RefSeq" id="WP_305001343.1">
    <property type="nucleotide sequence ID" value="NZ_JAUQUB010000001.1"/>
</dbReference>
<dbReference type="EMBL" id="JAUQUB010000001">
    <property type="protein sequence ID" value="MDO7880918.1"/>
    <property type="molecule type" value="Genomic_DNA"/>
</dbReference>
<sequence>MSTTRLTPRGGTIFWGAVLLLIAIVAGMTALLGSWSWTSAVWLVIAFGGLMVLAAVVGAIARALTPAQRDAD</sequence>
<organism evidence="2 3">
    <name type="scientific">Antiquaquibacter soli</name>
    <dbReference type="NCBI Taxonomy" id="3064523"/>
    <lineage>
        <taxon>Bacteria</taxon>
        <taxon>Bacillati</taxon>
        <taxon>Actinomycetota</taxon>
        <taxon>Actinomycetes</taxon>
        <taxon>Micrococcales</taxon>
        <taxon>Microbacteriaceae</taxon>
        <taxon>Antiquaquibacter</taxon>
    </lineage>
</organism>
<evidence type="ECO:0000256" key="1">
    <source>
        <dbReference type="SAM" id="Phobius"/>
    </source>
</evidence>
<keyword evidence="1" id="KW-0472">Membrane</keyword>
<proteinExistence type="predicted"/>
<keyword evidence="1" id="KW-1133">Transmembrane helix</keyword>
<feature type="transmembrane region" description="Helical" evidence="1">
    <location>
        <begin position="12"/>
        <end position="35"/>
    </location>
</feature>
<feature type="transmembrane region" description="Helical" evidence="1">
    <location>
        <begin position="41"/>
        <end position="64"/>
    </location>
</feature>
<evidence type="ECO:0000313" key="3">
    <source>
        <dbReference type="Proteomes" id="UP001241072"/>
    </source>
</evidence>
<dbReference type="Proteomes" id="UP001241072">
    <property type="component" value="Unassembled WGS sequence"/>
</dbReference>
<accession>A0ABT9BIR9</accession>
<evidence type="ECO:0000313" key="2">
    <source>
        <dbReference type="EMBL" id="MDO7880918.1"/>
    </source>
</evidence>
<name>A0ABT9BIR9_9MICO</name>
<comment type="caution">
    <text evidence="2">The sequence shown here is derived from an EMBL/GenBank/DDBJ whole genome shotgun (WGS) entry which is preliminary data.</text>
</comment>
<protein>
    <recommendedName>
        <fullName evidence="4">DUF4175 domain-containing protein</fullName>
    </recommendedName>
</protein>
<keyword evidence="1" id="KW-0812">Transmembrane</keyword>